<feature type="site" description="Electron transfer via tryptophanyl radical" evidence="5">
    <location>
        <position position="339"/>
    </location>
</feature>
<dbReference type="PATRIC" id="fig|1121877.4.peg.1572"/>
<comment type="similarity">
    <text evidence="6">Belongs to the DNA photolyase family.</text>
</comment>
<dbReference type="RefSeq" id="WP_035389716.1">
    <property type="nucleotide sequence ID" value="NZ_JQKF01000015.1"/>
</dbReference>
<dbReference type="GO" id="GO:0071949">
    <property type="term" value="F:FAD binding"/>
    <property type="evidence" value="ECO:0007669"/>
    <property type="project" value="TreeGrafter"/>
</dbReference>
<evidence type="ECO:0000313" key="9">
    <source>
        <dbReference type="Proteomes" id="UP000032336"/>
    </source>
</evidence>
<keyword evidence="9" id="KW-1185">Reference proteome</keyword>
<evidence type="ECO:0000256" key="6">
    <source>
        <dbReference type="RuleBase" id="RU004182"/>
    </source>
</evidence>
<dbReference type="STRING" id="1121877.FEAC_14320"/>
<keyword evidence="8" id="KW-0456">Lyase</keyword>
<dbReference type="Gene3D" id="1.25.40.80">
    <property type="match status" value="1"/>
</dbReference>
<dbReference type="AlphaFoldDB" id="A0A0D8FU38"/>
<evidence type="ECO:0000256" key="4">
    <source>
        <dbReference type="PIRSR" id="PIRSR602081-1"/>
    </source>
</evidence>
<feature type="binding site" evidence="4">
    <location>
        <begin position="221"/>
        <end position="225"/>
    </location>
    <ligand>
        <name>FAD</name>
        <dbReference type="ChEBI" id="CHEBI:57692"/>
    </ligand>
</feature>
<dbReference type="PROSITE" id="PS00394">
    <property type="entry name" value="DNA_PHOTOLYASES_1_1"/>
    <property type="match status" value="1"/>
</dbReference>
<proteinExistence type="inferred from homology"/>
<dbReference type="Pfam" id="PF00875">
    <property type="entry name" value="DNA_photolyase"/>
    <property type="match status" value="1"/>
</dbReference>
<keyword evidence="3 6" id="KW-0157">Chromophore</keyword>
<dbReference type="InterPro" id="IPR018394">
    <property type="entry name" value="DNA_photolyase_1_CS_C"/>
</dbReference>
<feature type="site" description="Electron transfer via tryptophanyl radical" evidence="5">
    <location>
        <position position="283"/>
    </location>
</feature>
<dbReference type="PANTHER" id="PTHR11455:SF9">
    <property type="entry name" value="CRYPTOCHROME CIRCADIAN CLOCK 5 ISOFORM X1"/>
    <property type="match status" value="1"/>
</dbReference>
<evidence type="ECO:0000313" key="8">
    <source>
        <dbReference type="EMBL" id="KJE76785.1"/>
    </source>
</evidence>
<dbReference type="Gene3D" id="1.10.579.10">
    <property type="entry name" value="DNA Cyclobutane Dipyrimidine Photolyase, subunit A, domain 3"/>
    <property type="match status" value="1"/>
</dbReference>
<comment type="cofactor">
    <cofactor evidence="4">
        <name>FAD</name>
        <dbReference type="ChEBI" id="CHEBI:57692"/>
    </cofactor>
    <text evidence="4">Binds 1 FAD per subunit.</text>
</comment>
<evidence type="ECO:0000256" key="5">
    <source>
        <dbReference type="PIRSR" id="PIRSR602081-2"/>
    </source>
</evidence>
<reference evidence="8 9" key="1">
    <citation type="submission" date="2015-01" db="EMBL/GenBank/DDBJ databases">
        <title>Draft genome of the acidophilic iron oxidizer Ferrimicrobium acidiphilum strain T23.</title>
        <authorList>
            <person name="Poehlein A."/>
            <person name="Eisen S."/>
            <person name="Schloemann M."/>
            <person name="Johnson B.D."/>
            <person name="Daniel R."/>
            <person name="Muehling M."/>
        </authorList>
    </citation>
    <scope>NUCLEOTIDE SEQUENCE [LARGE SCALE GENOMIC DNA]</scope>
    <source>
        <strain evidence="8 9">T23</strain>
    </source>
</reference>
<sequence length="456" mass="51457">MTHALWLRGDLRLADHAGFAKLAKLVESSVAFFNLDPGLRRSLTPHKREYLMAALADLDVQLEGRLTLFALDPATQLPALLASRGITTVYTHTSVGPGIRRRLNATSKALQDFGIVVEPLDTPYLLPPGTLSTKDSTPNSNNLGYRVYTPFFRAWRPLALATRPIETPSSLRLQCLARNFEPKAEVGRGGESIAHADLARFVNDRRSRYPTERDLPSRQSTSGLSAHLHFGTLHPRTIIASIGPDDEKFLSELAWRDFYADVLYRNPDAVDNELDIRFRSIQWRQAGDNPDLLGAWQLGRTGYPIVDAGMRELRATHLMHNRVRMITASFLVKDLHFDWRIGARYFEEQLLDGDLASNRMNWQWVAGTGTDAAPYFRVFNPTLQSKKFDPDGSYIRRWIPELASLSSDKIHAPSDHLDPTTLGYVTPIVNHRVERLDALARYANAKDNLVNSRKHD</sequence>
<dbReference type="SUPFAM" id="SSF48173">
    <property type="entry name" value="Cryptochrome/photolyase FAD-binding domain"/>
    <property type="match status" value="1"/>
</dbReference>
<dbReference type="GO" id="GO:0009416">
    <property type="term" value="P:response to light stimulus"/>
    <property type="evidence" value="ECO:0007669"/>
    <property type="project" value="TreeGrafter"/>
</dbReference>
<dbReference type="GO" id="GO:0006950">
    <property type="term" value="P:response to stress"/>
    <property type="evidence" value="ECO:0007669"/>
    <property type="project" value="UniProtKB-ARBA"/>
</dbReference>
<dbReference type="InterPro" id="IPR002081">
    <property type="entry name" value="Cryptochrome/DNA_photolyase_1"/>
</dbReference>
<dbReference type="Proteomes" id="UP000032336">
    <property type="component" value="Unassembled WGS sequence"/>
</dbReference>
<dbReference type="eggNOG" id="COG0415">
    <property type="taxonomic scope" value="Bacteria"/>
</dbReference>
<name>A0A0D8FU38_9ACTN</name>
<keyword evidence="2 4" id="KW-0274">FAD</keyword>
<dbReference type="Pfam" id="PF03441">
    <property type="entry name" value="FAD_binding_7"/>
    <property type="match status" value="1"/>
</dbReference>
<dbReference type="EMBL" id="JXUW01000011">
    <property type="protein sequence ID" value="KJE76785.1"/>
    <property type="molecule type" value="Genomic_DNA"/>
</dbReference>
<comment type="caution">
    <text evidence="8">The sequence shown here is derived from an EMBL/GenBank/DDBJ whole genome shotgun (WGS) entry which is preliminary data.</text>
</comment>
<dbReference type="GeneID" id="78372626"/>
<feature type="binding site" evidence="4">
    <location>
        <position position="249"/>
    </location>
    <ligand>
        <name>FAD</name>
        <dbReference type="ChEBI" id="CHEBI:57692"/>
    </ligand>
</feature>
<dbReference type="InterPro" id="IPR006050">
    <property type="entry name" value="DNA_photolyase_N"/>
</dbReference>
<evidence type="ECO:0000256" key="2">
    <source>
        <dbReference type="ARBA" id="ARBA00022827"/>
    </source>
</evidence>
<evidence type="ECO:0000256" key="1">
    <source>
        <dbReference type="ARBA" id="ARBA00022630"/>
    </source>
</evidence>
<organism evidence="8 9">
    <name type="scientific">Ferrimicrobium acidiphilum DSM 19497</name>
    <dbReference type="NCBI Taxonomy" id="1121877"/>
    <lineage>
        <taxon>Bacteria</taxon>
        <taxon>Bacillati</taxon>
        <taxon>Actinomycetota</taxon>
        <taxon>Acidimicrobiia</taxon>
        <taxon>Acidimicrobiales</taxon>
        <taxon>Acidimicrobiaceae</taxon>
        <taxon>Ferrimicrobium</taxon>
    </lineage>
</organism>
<keyword evidence="1 4" id="KW-0285">Flavoprotein</keyword>
<dbReference type="OrthoDB" id="9772484at2"/>
<feature type="site" description="Electron transfer via tryptophanyl radical" evidence="5">
    <location>
        <position position="362"/>
    </location>
</feature>
<dbReference type="PROSITE" id="PS51645">
    <property type="entry name" value="PHR_CRY_ALPHA_BETA"/>
    <property type="match status" value="1"/>
</dbReference>
<dbReference type="EC" id="4.1.99.3" evidence="8"/>
<feature type="binding site" evidence="4">
    <location>
        <position position="209"/>
    </location>
    <ligand>
        <name>FAD</name>
        <dbReference type="ChEBI" id="CHEBI:57692"/>
    </ligand>
</feature>
<dbReference type="GO" id="GO:0006139">
    <property type="term" value="P:nucleobase-containing compound metabolic process"/>
    <property type="evidence" value="ECO:0007669"/>
    <property type="project" value="UniProtKB-ARBA"/>
</dbReference>
<feature type="binding site" evidence="4">
    <location>
        <begin position="252"/>
        <end position="259"/>
    </location>
    <ligand>
        <name>FAD</name>
        <dbReference type="ChEBI" id="CHEBI:57692"/>
    </ligand>
</feature>
<feature type="binding site" evidence="4">
    <location>
        <begin position="352"/>
        <end position="354"/>
    </location>
    <ligand>
        <name>FAD</name>
        <dbReference type="ChEBI" id="CHEBI:57692"/>
    </ligand>
</feature>
<evidence type="ECO:0000259" key="7">
    <source>
        <dbReference type="PROSITE" id="PS51645"/>
    </source>
</evidence>
<dbReference type="GO" id="GO:0003677">
    <property type="term" value="F:DNA binding"/>
    <property type="evidence" value="ECO:0007669"/>
    <property type="project" value="TreeGrafter"/>
</dbReference>
<dbReference type="InterPro" id="IPR036155">
    <property type="entry name" value="Crypto/Photolyase_N_sf"/>
</dbReference>
<protein>
    <submittedName>
        <fullName evidence="8">Deoxyribodipyrimidine photo-lyase</fullName>
        <ecNumber evidence="8">4.1.99.3</ecNumber>
    </submittedName>
</protein>
<evidence type="ECO:0000256" key="3">
    <source>
        <dbReference type="ARBA" id="ARBA00022991"/>
    </source>
</evidence>
<gene>
    <name evidence="8" type="primary">phrB</name>
    <name evidence="8" type="ORF">FEAC_14320</name>
</gene>
<dbReference type="SUPFAM" id="SSF52425">
    <property type="entry name" value="Cryptochrome/photolyase, N-terminal domain"/>
    <property type="match status" value="1"/>
</dbReference>
<dbReference type="Gene3D" id="3.40.50.620">
    <property type="entry name" value="HUPs"/>
    <property type="match status" value="1"/>
</dbReference>
<accession>A0A0D8FU38</accession>
<dbReference type="GO" id="GO:0003904">
    <property type="term" value="F:deoxyribodipyrimidine photo-lyase activity"/>
    <property type="evidence" value="ECO:0007669"/>
    <property type="project" value="UniProtKB-EC"/>
</dbReference>
<dbReference type="PROSITE" id="PS00691">
    <property type="entry name" value="DNA_PHOTOLYASES_1_2"/>
    <property type="match status" value="1"/>
</dbReference>
<dbReference type="InterPro" id="IPR014729">
    <property type="entry name" value="Rossmann-like_a/b/a_fold"/>
</dbReference>
<dbReference type="PANTHER" id="PTHR11455">
    <property type="entry name" value="CRYPTOCHROME"/>
    <property type="match status" value="1"/>
</dbReference>
<dbReference type="InterPro" id="IPR005101">
    <property type="entry name" value="Cryptochr/Photolyase_FAD-bd"/>
</dbReference>
<dbReference type="InterPro" id="IPR036134">
    <property type="entry name" value="Crypto/Photolyase_FAD-like_sf"/>
</dbReference>
<dbReference type="PRINTS" id="PR00147">
    <property type="entry name" value="DNAPHOTLYASE"/>
</dbReference>
<feature type="domain" description="Photolyase/cryptochrome alpha/beta" evidence="7">
    <location>
        <begin position="1"/>
        <end position="125"/>
    </location>
</feature>